<reference evidence="10" key="1">
    <citation type="submission" date="2020-05" db="EMBL/GenBank/DDBJ databases">
        <authorList>
            <person name="Chiriac C."/>
            <person name="Salcher M."/>
            <person name="Ghai R."/>
            <person name="Kavagutti S V."/>
        </authorList>
    </citation>
    <scope>NUCLEOTIDE SEQUENCE</scope>
</reference>
<feature type="transmembrane region" description="Helical" evidence="5">
    <location>
        <begin position="243"/>
        <end position="262"/>
    </location>
</feature>
<name>A0A6J7V7L6_9ZZZZ</name>
<dbReference type="InterPro" id="IPR005496">
    <property type="entry name" value="Integral_membrane_TerC"/>
</dbReference>
<feature type="transmembrane region" description="Helical" evidence="5">
    <location>
        <begin position="82"/>
        <end position="103"/>
    </location>
</feature>
<dbReference type="Pfam" id="PF03741">
    <property type="entry name" value="TerC"/>
    <property type="match status" value="1"/>
</dbReference>
<dbReference type="PANTHER" id="PTHR30238">
    <property type="entry name" value="MEMBRANE BOUND PREDICTED REDOX MODULATOR"/>
    <property type="match status" value="1"/>
</dbReference>
<dbReference type="AlphaFoldDB" id="A0A6J7V7L6"/>
<evidence type="ECO:0000313" key="7">
    <source>
        <dbReference type="EMBL" id="CAB4770361.1"/>
    </source>
</evidence>
<evidence type="ECO:0000256" key="5">
    <source>
        <dbReference type="SAM" id="Phobius"/>
    </source>
</evidence>
<dbReference type="EMBL" id="CAEZYI010000001">
    <property type="protein sequence ID" value="CAB4710664.1"/>
    <property type="molecule type" value="Genomic_DNA"/>
</dbReference>
<dbReference type="EMBL" id="CAFAAA010000001">
    <property type="protein sequence ID" value="CAB4770361.1"/>
    <property type="molecule type" value="Genomic_DNA"/>
</dbReference>
<feature type="transmembrane region" description="Helical" evidence="5">
    <location>
        <begin position="282"/>
        <end position="305"/>
    </location>
</feature>
<keyword evidence="2 5" id="KW-0812">Transmembrane</keyword>
<dbReference type="EMBL" id="CAFBQC010000001">
    <property type="protein sequence ID" value="CAB5038583.1"/>
    <property type="molecule type" value="Genomic_DNA"/>
</dbReference>
<evidence type="ECO:0000256" key="4">
    <source>
        <dbReference type="ARBA" id="ARBA00023136"/>
    </source>
</evidence>
<comment type="subcellular location">
    <subcellularLocation>
        <location evidence="1">Membrane</location>
        <topology evidence="1">Multi-pass membrane protein</topology>
    </subcellularLocation>
</comment>
<evidence type="ECO:0000313" key="10">
    <source>
        <dbReference type="EMBL" id="CAB5074019.1"/>
    </source>
</evidence>
<feature type="transmembrane region" description="Helical" evidence="5">
    <location>
        <begin position="20"/>
        <end position="40"/>
    </location>
</feature>
<keyword evidence="3 5" id="KW-1133">Transmembrane helix</keyword>
<keyword evidence="4 5" id="KW-0472">Membrane</keyword>
<proteinExistence type="predicted"/>
<feature type="transmembrane region" description="Helical" evidence="5">
    <location>
        <begin position="52"/>
        <end position="70"/>
    </location>
</feature>
<dbReference type="PANTHER" id="PTHR30238:SF0">
    <property type="entry name" value="THYLAKOID MEMBRANE PROTEIN TERC, CHLOROPLASTIC"/>
    <property type="match status" value="1"/>
</dbReference>
<dbReference type="EMBL" id="CAFARE010000001">
    <property type="protein sequence ID" value="CAB4837899.1"/>
    <property type="molecule type" value="Genomic_DNA"/>
</dbReference>
<evidence type="ECO:0000313" key="8">
    <source>
        <dbReference type="EMBL" id="CAB4837899.1"/>
    </source>
</evidence>
<evidence type="ECO:0000256" key="3">
    <source>
        <dbReference type="ARBA" id="ARBA00022989"/>
    </source>
</evidence>
<evidence type="ECO:0000256" key="2">
    <source>
        <dbReference type="ARBA" id="ARBA00022692"/>
    </source>
</evidence>
<feature type="transmembrane region" description="Helical" evidence="5">
    <location>
        <begin position="142"/>
        <end position="161"/>
    </location>
</feature>
<sequence>MHLDLKLTGTLLFMESTATWVITIGVLAGIIIFDLSLAIIRRNKPTTIFESAFWTVFYIGTAIAFGALLPHWTSQQSQKEFFAGWLTEYALSVDNIFVFIILLTHLKVQKEKQQLVLLLGIMLTIGIRGLLIPLGAALISRFSSIFFLFGAFLIYTAYTLAKENEDEEWKEGRVVASLKARGLSIFSIALIALGLTNLVFSLDSIPAIFGLTKDAYIVTTANVFALMGLRQLYFLLEGLLARLIFLSKGLSFILAFIGLKMIMEAFHGIGIHELAGVHIPEVSLEVSLGVIVASLAITTVASLTATRKDGTAIV</sequence>
<gene>
    <name evidence="6" type="ORF">UFOPK2662_00079</name>
    <name evidence="7" type="ORF">UFOPK2942_00037</name>
    <name evidence="8" type="ORF">UFOPK3232_00015</name>
    <name evidence="9" type="ORF">UFOPK4242_00014</name>
    <name evidence="10" type="ORF">UFOPK4382_00552</name>
</gene>
<dbReference type="EMBL" id="CAFBRA010000027">
    <property type="protein sequence ID" value="CAB5074019.1"/>
    <property type="molecule type" value="Genomic_DNA"/>
</dbReference>
<feature type="transmembrane region" description="Helical" evidence="5">
    <location>
        <begin position="115"/>
        <end position="136"/>
    </location>
</feature>
<organism evidence="10">
    <name type="scientific">freshwater metagenome</name>
    <dbReference type="NCBI Taxonomy" id="449393"/>
    <lineage>
        <taxon>unclassified sequences</taxon>
        <taxon>metagenomes</taxon>
        <taxon>ecological metagenomes</taxon>
    </lineage>
</organism>
<dbReference type="GO" id="GO:0016020">
    <property type="term" value="C:membrane"/>
    <property type="evidence" value="ECO:0007669"/>
    <property type="project" value="UniProtKB-SubCell"/>
</dbReference>
<feature type="transmembrane region" description="Helical" evidence="5">
    <location>
        <begin position="182"/>
        <end position="209"/>
    </location>
</feature>
<protein>
    <submittedName>
        <fullName evidence="10">Unannotated protein</fullName>
    </submittedName>
</protein>
<evidence type="ECO:0000313" key="6">
    <source>
        <dbReference type="EMBL" id="CAB4710664.1"/>
    </source>
</evidence>
<evidence type="ECO:0000256" key="1">
    <source>
        <dbReference type="ARBA" id="ARBA00004141"/>
    </source>
</evidence>
<evidence type="ECO:0000313" key="9">
    <source>
        <dbReference type="EMBL" id="CAB5038583.1"/>
    </source>
</evidence>
<feature type="transmembrane region" description="Helical" evidence="5">
    <location>
        <begin position="215"/>
        <end position="236"/>
    </location>
</feature>
<accession>A0A6J7V7L6</accession>